<accession>A0A9X2VZY1</accession>
<protein>
    <submittedName>
        <fullName evidence="1">Uncharacterized protein</fullName>
    </submittedName>
</protein>
<organism evidence="1 2">
    <name type="scientific">Tsuneonella litorea</name>
    <dbReference type="NCBI Taxonomy" id="2976475"/>
    <lineage>
        <taxon>Bacteria</taxon>
        <taxon>Pseudomonadati</taxon>
        <taxon>Pseudomonadota</taxon>
        <taxon>Alphaproteobacteria</taxon>
        <taxon>Sphingomonadales</taxon>
        <taxon>Erythrobacteraceae</taxon>
        <taxon>Tsuneonella</taxon>
    </lineage>
</organism>
<keyword evidence="2" id="KW-1185">Reference proteome</keyword>
<sequence length="47" mass="5038">MSGGIIGQPGGRRVRYWCAAKGLVGSGGDRRSHRLRFTATPVRAEPV</sequence>
<dbReference type="EMBL" id="JAOAMV010000002">
    <property type="protein sequence ID" value="MCT2558353.1"/>
    <property type="molecule type" value="Genomic_DNA"/>
</dbReference>
<evidence type="ECO:0000313" key="1">
    <source>
        <dbReference type="EMBL" id="MCT2558353.1"/>
    </source>
</evidence>
<dbReference type="RefSeq" id="WP_259961161.1">
    <property type="nucleotide sequence ID" value="NZ_JAOAMV010000002.1"/>
</dbReference>
<evidence type="ECO:0000313" key="2">
    <source>
        <dbReference type="Proteomes" id="UP001142648"/>
    </source>
</evidence>
<gene>
    <name evidence="1" type="ORF">N0B51_05105</name>
</gene>
<dbReference type="Proteomes" id="UP001142648">
    <property type="component" value="Unassembled WGS sequence"/>
</dbReference>
<dbReference type="AlphaFoldDB" id="A0A9X2VZY1"/>
<reference evidence="1" key="1">
    <citation type="submission" date="2022-09" db="EMBL/GenBank/DDBJ databases">
        <title>The genome sequence of Tsuneonella sp. YG55.</title>
        <authorList>
            <person name="Liu Y."/>
        </authorList>
    </citation>
    <scope>NUCLEOTIDE SEQUENCE</scope>
    <source>
        <strain evidence="1">YG55</strain>
    </source>
</reference>
<name>A0A9X2VZY1_9SPHN</name>
<proteinExistence type="predicted"/>
<comment type="caution">
    <text evidence="1">The sequence shown here is derived from an EMBL/GenBank/DDBJ whole genome shotgun (WGS) entry which is preliminary data.</text>
</comment>